<evidence type="ECO:0000313" key="3">
    <source>
        <dbReference type="EMBL" id="TWF99301.1"/>
    </source>
</evidence>
<evidence type="ECO:0008006" key="5">
    <source>
        <dbReference type="Google" id="ProtNLM"/>
    </source>
</evidence>
<dbReference type="RefSeq" id="WP_145905593.1">
    <property type="nucleotide sequence ID" value="NZ_BAAAMZ010000015.1"/>
</dbReference>
<name>A0A561UIV2_9ACTN</name>
<dbReference type="OrthoDB" id="9802640at2"/>
<accession>A0A561UIV2</accession>
<dbReference type="SUPFAM" id="SSF55874">
    <property type="entry name" value="ATPase domain of HSP90 chaperone/DNA topoisomerase II/histidine kinase"/>
    <property type="match status" value="1"/>
</dbReference>
<proteinExistence type="predicted"/>
<dbReference type="InterPro" id="IPR056506">
    <property type="entry name" value="iHD-CE"/>
</dbReference>
<feature type="domain" description="iHD-CE" evidence="1">
    <location>
        <begin position="44"/>
        <end position="371"/>
    </location>
</feature>
<dbReference type="InterPro" id="IPR020575">
    <property type="entry name" value="Hsp90_N"/>
</dbReference>
<dbReference type="Pfam" id="PF24410">
    <property type="entry name" value="wHTH-HSP90_Na-assoc"/>
    <property type="match status" value="1"/>
</dbReference>
<reference evidence="3 4" key="1">
    <citation type="submission" date="2019-06" db="EMBL/GenBank/DDBJ databases">
        <title>Sequencing the genomes of 1000 actinobacteria strains.</title>
        <authorList>
            <person name="Klenk H.-P."/>
        </authorList>
    </citation>
    <scope>NUCLEOTIDE SEQUENCE [LARGE SCALE GENOMIC DNA]</scope>
    <source>
        <strain evidence="3 4">DSM 44826</strain>
    </source>
</reference>
<dbReference type="AlphaFoldDB" id="A0A561UIV2"/>
<dbReference type="Pfam" id="PF24401">
    <property type="entry name" value="iHD-CE"/>
    <property type="match status" value="1"/>
</dbReference>
<evidence type="ECO:0000259" key="1">
    <source>
        <dbReference type="Pfam" id="PF24401"/>
    </source>
</evidence>
<dbReference type="EMBL" id="VIWT01000001">
    <property type="protein sequence ID" value="TWF99301.1"/>
    <property type="molecule type" value="Genomic_DNA"/>
</dbReference>
<sequence length="1237" mass="134692">MVQENVTNSMSGGSARNVVQAGFVGAVNFYQDRPAAEPVEGDEWARLVHGSAVWQHVADAADAQTYRAGAVAVARELAKLRDEAGERLAGDPWQDPGVVVRFLRNVEWLLGGEALGLSAAEAALLVVAPLLYRVRTLRLAAEFAEVREGGGGEARASYERFAETYDLLTHRAELRPEAEDGIGWWLFHRWLTQHQDLAEPHAVRELLAEAGAGALAETFAVGRVCALLHGIRRGPDVGNREFLGGLKAEDRVAGPGGRGQRVRDRWLSLLLALAYGVSIESTALPDIVAEHLGIPHAVELAQLRDTLERAVWGGTRELPVLRAECRHEAVVEGLREYVARADELLHAVHREWGGELPALPVRLSSDETAPAEGTFARGARFRLDERRVRGLLMGTQLYKDRDLAVRELYQNALDACRYRLARTEYLDRSSAMASYRYEGKIEFEQGVEDGRPYLECRDNGVGMGEAELRGVFSNAGARFAEQLDFKLEQAQWREVEPPVVLYPNSRFGIGVLSYFMLADEIRVRTCRMDAKGQLGPELEVSIFGPGHLFRIVEKARRGQEPGTAVRLYLRELPEDWSAVAVLERLLGIAEFGTVARDGEREVEWEAGQLRSRPPSHSQKHGYNAAGEFVSWSDAPAGAQVIWCETGGALLVDGIFVESSSERGVLSTLTQGLQGAVVNLYGELSPTSMTVDRREVLDDNADQVGALLAAGVDSLIENGRLIPTFEWICALARESTEVADMVAAAASRAGRPLMIDGTEFRTSITGCLPLDPSILHPTHTRNHLVAPEWPDSLLLWRLIAHRPISYLDALSEAYPILSEYRTGLPALPSDVALFPERSSDQSRDIYALTSRIREATARTVSQVDHLMRLRLLSPLIWKPGREVSTSQLLEAAAALRLNIAMTGDLLRSLGLEIPAETLSLAGSIEGNSLLRNNSSNWSWLTPGGEVPPGALADISLHTSTPTSAIALTLAACGLQVTQGAIPEEPSRETVLLLSDGGFGMAPWLDPSKPVSPSQVLAAADSLDWTPSRAAETLSSFGFHVSPLPEDADVADLYLFRILDDEPPSMSVTYENVFFAAEEFYSSLQDTVDRLMEYGIKAPLRLPASPSTIDDSLLSTEGPVSWEDVVLGTPLPFARVVAASAQLPMPPEEIALLINSYGVTTSHQTLPLGLPLATAQELVRLASGNVTLATLLNAHRAIGAPILQIASWLRDMGVPVPDVRETILAALARVPMATRSGDN</sequence>
<evidence type="ECO:0000313" key="4">
    <source>
        <dbReference type="Proteomes" id="UP000317940"/>
    </source>
</evidence>
<organism evidence="3 4">
    <name type="scientific">Kitasatospora viridis</name>
    <dbReference type="NCBI Taxonomy" id="281105"/>
    <lineage>
        <taxon>Bacteria</taxon>
        <taxon>Bacillati</taxon>
        <taxon>Actinomycetota</taxon>
        <taxon>Actinomycetes</taxon>
        <taxon>Kitasatosporales</taxon>
        <taxon>Streptomycetaceae</taxon>
        <taxon>Kitasatospora</taxon>
    </lineage>
</organism>
<gene>
    <name evidence="3" type="ORF">FHX73_113144</name>
</gene>
<dbReference type="Proteomes" id="UP000317940">
    <property type="component" value="Unassembled WGS sequence"/>
</dbReference>
<dbReference type="PRINTS" id="PR00775">
    <property type="entry name" value="HEATSHOCK90"/>
</dbReference>
<evidence type="ECO:0000259" key="2">
    <source>
        <dbReference type="Pfam" id="PF24410"/>
    </source>
</evidence>
<keyword evidence="4" id="KW-1185">Reference proteome</keyword>
<feature type="domain" description="wHTH-Hsp90 Na associated" evidence="2">
    <location>
        <begin position="984"/>
        <end position="1037"/>
    </location>
</feature>
<dbReference type="InterPro" id="IPR036890">
    <property type="entry name" value="HATPase_C_sf"/>
</dbReference>
<dbReference type="Gene3D" id="3.30.565.10">
    <property type="entry name" value="Histidine kinase-like ATPase, C-terminal domain"/>
    <property type="match status" value="1"/>
</dbReference>
<dbReference type="InterPro" id="IPR056507">
    <property type="entry name" value="wHTH-HSP90_Na-assoc"/>
</dbReference>
<protein>
    <recommendedName>
        <fullName evidence="5">Histidine kinase/DNA gyrase B/HSP90-like ATPase</fullName>
    </recommendedName>
</protein>
<comment type="caution">
    <text evidence="3">The sequence shown here is derived from an EMBL/GenBank/DDBJ whole genome shotgun (WGS) entry which is preliminary data.</text>
</comment>